<evidence type="ECO:0000256" key="1">
    <source>
        <dbReference type="SAM" id="Coils"/>
    </source>
</evidence>
<feature type="transmembrane region" description="Helical" evidence="3">
    <location>
        <begin position="62"/>
        <end position="81"/>
    </location>
</feature>
<dbReference type="OrthoDB" id="147233at2"/>
<protein>
    <recommendedName>
        <fullName evidence="4">HAMP domain-containing protein</fullName>
    </recommendedName>
</protein>
<accession>A0A328VPH2</accession>
<keyword evidence="3" id="KW-0812">Transmembrane</keyword>
<feature type="region of interest" description="Disordered" evidence="2">
    <location>
        <begin position="339"/>
        <end position="371"/>
    </location>
</feature>
<dbReference type="AlphaFoldDB" id="A0A328VPH2"/>
<dbReference type="RefSeq" id="WP_112429365.1">
    <property type="nucleotide sequence ID" value="NZ_MCIF01000002.1"/>
</dbReference>
<keyword evidence="3" id="KW-0472">Membrane</keyword>
<proteinExistence type="predicted"/>
<evidence type="ECO:0000256" key="2">
    <source>
        <dbReference type="SAM" id="MobiDB-lite"/>
    </source>
</evidence>
<dbReference type="GO" id="GO:0007165">
    <property type="term" value="P:signal transduction"/>
    <property type="evidence" value="ECO:0007669"/>
    <property type="project" value="InterPro"/>
</dbReference>
<dbReference type="GO" id="GO:0016020">
    <property type="term" value="C:membrane"/>
    <property type="evidence" value="ECO:0007669"/>
    <property type="project" value="InterPro"/>
</dbReference>
<feature type="compositionally biased region" description="Basic and acidic residues" evidence="2">
    <location>
        <begin position="357"/>
        <end position="371"/>
    </location>
</feature>
<name>A0A328VPH2_9CHLR</name>
<dbReference type="InterPro" id="IPR003660">
    <property type="entry name" value="HAMP_dom"/>
</dbReference>
<evidence type="ECO:0000313" key="6">
    <source>
        <dbReference type="Proteomes" id="UP000248706"/>
    </source>
</evidence>
<gene>
    <name evidence="5" type="ORF">A4R35_11120</name>
</gene>
<feature type="coiled-coil region" evidence="1">
    <location>
        <begin position="234"/>
        <end position="265"/>
    </location>
</feature>
<dbReference type="Proteomes" id="UP000248706">
    <property type="component" value="Unassembled WGS sequence"/>
</dbReference>
<sequence length="371" mass="41817">MKRITVADLDTQSTDAEVPSYLASDHRENRWLRWWYRLASPAMPPASASFQRRELFRRGRTGSQILPALYLLLIVALPAGFLGTNFYLVPIVIACFFMLVIATVLNRLGFVNAAGFVVVLTFMFFPIADIVTTPGGINMMDLPVFGMLILPLVCAVSFLAPWWVFVVALINCLFTFFALTQLPQTPELMGMLEINFTGIISPILISQIIISVVAYVWVSSTVHALARADRAEEIARLEHDLALQAEAAARQKEQLENSIQKIVETHTRVANGDYSARVPLTGDNVLWQISGSLNNLLARMQRLHQDSAELQKMKQGFYQLREENRRLREAVLALQQLREDEGRSRGASSTLSQFSPDDPRKLMWNTGEERF</sequence>
<reference evidence="5 6" key="1">
    <citation type="submission" date="2016-08" db="EMBL/GenBank/DDBJ databases">
        <title>Analysis of Carbohydrate Active Enzymes in Thermogemmatispora T81 Reveals Carbohydrate Degradation Ability.</title>
        <authorList>
            <person name="Tomazini A."/>
            <person name="Lal S."/>
            <person name="Stott M."/>
            <person name="Henrissat B."/>
            <person name="Polikarpov I."/>
            <person name="Sparling R."/>
            <person name="Levin D.B."/>
        </authorList>
    </citation>
    <scope>NUCLEOTIDE SEQUENCE [LARGE SCALE GENOMIC DNA]</scope>
    <source>
        <strain evidence="5 6">T81</strain>
    </source>
</reference>
<evidence type="ECO:0000313" key="5">
    <source>
        <dbReference type="EMBL" id="RAQ96085.1"/>
    </source>
</evidence>
<comment type="caution">
    <text evidence="5">The sequence shown here is derived from an EMBL/GenBank/DDBJ whole genome shotgun (WGS) entry which is preliminary data.</text>
</comment>
<dbReference type="PROSITE" id="PS50885">
    <property type="entry name" value="HAMP"/>
    <property type="match status" value="1"/>
</dbReference>
<feature type="transmembrane region" description="Helical" evidence="3">
    <location>
        <begin position="148"/>
        <end position="179"/>
    </location>
</feature>
<keyword evidence="1" id="KW-0175">Coiled coil</keyword>
<feature type="domain" description="HAMP" evidence="4">
    <location>
        <begin position="253"/>
        <end position="305"/>
    </location>
</feature>
<evidence type="ECO:0000256" key="3">
    <source>
        <dbReference type="SAM" id="Phobius"/>
    </source>
</evidence>
<evidence type="ECO:0000259" key="4">
    <source>
        <dbReference type="PROSITE" id="PS50885"/>
    </source>
</evidence>
<dbReference type="EMBL" id="MCIF01000002">
    <property type="protein sequence ID" value="RAQ96085.1"/>
    <property type="molecule type" value="Genomic_DNA"/>
</dbReference>
<keyword evidence="6" id="KW-1185">Reference proteome</keyword>
<feature type="transmembrane region" description="Helical" evidence="3">
    <location>
        <begin position="199"/>
        <end position="218"/>
    </location>
</feature>
<feature type="transmembrane region" description="Helical" evidence="3">
    <location>
        <begin position="110"/>
        <end position="128"/>
    </location>
</feature>
<feature type="compositionally biased region" description="Polar residues" evidence="2">
    <location>
        <begin position="346"/>
        <end position="355"/>
    </location>
</feature>
<keyword evidence="3" id="KW-1133">Transmembrane helix</keyword>
<feature type="transmembrane region" description="Helical" evidence="3">
    <location>
        <begin position="87"/>
        <end position="105"/>
    </location>
</feature>
<organism evidence="5 6">
    <name type="scientific">Thermogemmatispora tikiterensis</name>
    <dbReference type="NCBI Taxonomy" id="1825093"/>
    <lineage>
        <taxon>Bacteria</taxon>
        <taxon>Bacillati</taxon>
        <taxon>Chloroflexota</taxon>
        <taxon>Ktedonobacteria</taxon>
        <taxon>Thermogemmatisporales</taxon>
        <taxon>Thermogemmatisporaceae</taxon>
        <taxon>Thermogemmatispora</taxon>
    </lineage>
</organism>